<feature type="domain" description="Radical SAM core" evidence="7">
    <location>
        <begin position="93"/>
        <end position="334"/>
    </location>
</feature>
<evidence type="ECO:0000256" key="2">
    <source>
        <dbReference type="ARBA" id="ARBA00022485"/>
    </source>
</evidence>
<dbReference type="PANTHER" id="PTHR43787">
    <property type="entry name" value="FEMO COFACTOR BIOSYNTHESIS PROTEIN NIFB-RELATED"/>
    <property type="match status" value="1"/>
</dbReference>
<dbReference type="PANTHER" id="PTHR43787:SF3">
    <property type="entry name" value="ARYLSULFATASE REGULATORY PROTEIN"/>
    <property type="match status" value="1"/>
</dbReference>
<proteinExistence type="predicted"/>
<dbReference type="SFLD" id="SFLDS00029">
    <property type="entry name" value="Radical_SAM"/>
    <property type="match status" value="1"/>
</dbReference>
<dbReference type="PROSITE" id="PS51918">
    <property type="entry name" value="RADICAL_SAM"/>
    <property type="match status" value="1"/>
</dbReference>
<dbReference type="Pfam" id="PF04055">
    <property type="entry name" value="Radical_SAM"/>
    <property type="match status" value="1"/>
</dbReference>
<evidence type="ECO:0000313" key="9">
    <source>
        <dbReference type="Proteomes" id="UP000245638"/>
    </source>
</evidence>
<dbReference type="InterPro" id="IPR013785">
    <property type="entry name" value="Aldolase_TIM"/>
</dbReference>
<dbReference type="UniPathway" id="UPA00782"/>
<keyword evidence="3" id="KW-0949">S-adenosyl-L-methionine</keyword>
<comment type="cofactor">
    <cofactor evidence="1">
        <name>[4Fe-4S] cluster</name>
        <dbReference type="ChEBI" id="CHEBI:49883"/>
    </cofactor>
</comment>
<organism evidence="8 9">
    <name type="scientific">Acidianus hospitalis</name>
    <dbReference type="NCBI Taxonomy" id="563177"/>
    <lineage>
        <taxon>Archaea</taxon>
        <taxon>Thermoproteota</taxon>
        <taxon>Thermoprotei</taxon>
        <taxon>Sulfolobales</taxon>
        <taxon>Sulfolobaceae</taxon>
        <taxon>Acidianus</taxon>
    </lineage>
</organism>
<evidence type="ECO:0000313" key="8">
    <source>
        <dbReference type="EMBL" id="PVU76326.1"/>
    </source>
</evidence>
<dbReference type="GO" id="GO:0046872">
    <property type="term" value="F:metal ion binding"/>
    <property type="evidence" value="ECO:0007669"/>
    <property type="project" value="UniProtKB-KW"/>
</dbReference>
<dbReference type="Gene3D" id="3.20.20.70">
    <property type="entry name" value="Aldolase class I"/>
    <property type="match status" value="1"/>
</dbReference>
<evidence type="ECO:0000256" key="4">
    <source>
        <dbReference type="ARBA" id="ARBA00022723"/>
    </source>
</evidence>
<evidence type="ECO:0000256" key="3">
    <source>
        <dbReference type="ARBA" id="ARBA00022691"/>
    </source>
</evidence>
<evidence type="ECO:0000256" key="5">
    <source>
        <dbReference type="ARBA" id="ARBA00023004"/>
    </source>
</evidence>
<dbReference type="SFLD" id="SFLDG01067">
    <property type="entry name" value="SPASM/twitch_domain_containing"/>
    <property type="match status" value="1"/>
</dbReference>
<keyword evidence="4" id="KW-0479">Metal-binding</keyword>
<evidence type="ECO:0000256" key="1">
    <source>
        <dbReference type="ARBA" id="ARBA00001966"/>
    </source>
</evidence>
<dbReference type="GO" id="GO:0051539">
    <property type="term" value="F:4 iron, 4 sulfur cluster binding"/>
    <property type="evidence" value="ECO:0007669"/>
    <property type="project" value="UniProtKB-KW"/>
</dbReference>
<evidence type="ECO:0000256" key="6">
    <source>
        <dbReference type="ARBA" id="ARBA00023014"/>
    </source>
</evidence>
<reference evidence="8 9" key="1">
    <citation type="journal article" date="2015" name="Appl. Environ. Microbiol.">
        <title>Nanoarchaeota, Their Sulfolobales Host, and Nanoarchaeota Virus Distribution across Yellowstone National Park Hot Springs.</title>
        <authorList>
            <person name="Munson-McGee J.H."/>
            <person name="Field E.K."/>
            <person name="Bateson M."/>
            <person name="Rooney C."/>
            <person name="Stepanauskas R."/>
            <person name="Young M.J."/>
        </authorList>
    </citation>
    <scope>NUCLEOTIDE SEQUENCE [LARGE SCALE GENOMIC DNA]</scope>
    <source>
        <strain evidence="8">SCGC AC-742_N10</strain>
    </source>
</reference>
<dbReference type="InterPro" id="IPR007197">
    <property type="entry name" value="rSAM"/>
</dbReference>
<dbReference type="AlphaFoldDB" id="A0A2T9X8B5"/>
<dbReference type="GO" id="GO:0003824">
    <property type="term" value="F:catalytic activity"/>
    <property type="evidence" value="ECO:0007669"/>
    <property type="project" value="InterPro"/>
</dbReference>
<protein>
    <recommendedName>
        <fullName evidence="7">Radical SAM core domain-containing protein</fullName>
    </recommendedName>
</protein>
<dbReference type="Proteomes" id="UP000245638">
    <property type="component" value="Unassembled WGS sequence"/>
</dbReference>
<comment type="caution">
    <text evidence="8">The sequence shown here is derived from an EMBL/GenBank/DDBJ whole genome shotgun (WGS) entry which is preliminary data.</text>
</comment>
<dbReference type="EMBL" id="QEFD01000108">
    <property type="protein sequence ID" value="PVU76326.1"/>
    <property type="molecule type" value="Genomic_DNA"/>
</dbReference>
<keyword evidence="5" id="KW-0408">Iron</keyword>
<dbReference type="SUPFAM" id="SSF102114">
    <property type="entry name" value="Radical SAM enzymes"/>
    <property type="match status" value="1"/>
</dbReference>
<dbReference type="CDD" id="cd01335">
    <property type="entry name" value="Radical_SAM"/>
    <property type="match status" value="1"/>
</dbReference>
<accession>A0A2T9X8B5</accession>
<sequence length="459" mass="53448">MRFSMKRYYLSPFLIYFNSNDSIILFNQINHAIIEVNKDLWNKLLDYINDPSVRLADQELIKLIDDLKKLNILFDYDINKYKHNIIEFRFNTLTNYNGMSIWFAISGKCNFACPYCYQTYRKDGEIINDKRVDKFINFVKKYVDQNNIRKIQLVYYGGEPLLAFNEIIKIHNELVNIKLNKNISLEEIIITNGSLLTEDKLEKLVELSDLSPIGIQITIDGMKEVMDKRRPLASGGSSFNLVYNNFIKLVEKYPFDIALRSNVNYDNIESVRKLLLKIKEDLGDLVDKVVFFPHWIYETQEVYMKNEYYLPEVSQAEAMELIKLELFAQELGFKITPAYSHGPCTYVAKHGYAIDEFLRVYKCPGYLYTPKYFGIITDDGSTKITNPQYLIEAFGEIKKCYLNCPVGALCYGGCRAMKHCPKDEILTYVNTDLGKKVLLTHFIKKYGDEDGRNKKANNI</sequence>
<dbReference type="InterPro" id="IPR058240">
    <property type="entry name" value="rSAM_sf"/>
</dbReference>
<gene>
    <name evidence="8" type="ORF">DDW13_03475</name>
</gene>
<name>A0A2T9X8B5_9CREN</name>
<keyword evidence="2" id="KW-0004">4Fe-4S</keyword>
<keyword evidence="6" id="KW-0411">Iron-sulfur</keyword>
<evidence type="ECO:0000259" key="7">
    <source>
        <dbReference type="PROSITE" id="PS51918"/>
    </source>
</evidence>